<dbReference type="InterPro" id="IPR050378">
    <property type="entry name" value="Metallo-dep_Hydrolases_sf"/>
</dbReference>
<dbReference type="CDD" id="cd01314">
    <property type="entry name" value="D-HYD"/>
    <property type="match status" value="1"/>
</dbReference>
<evidence type="ECO:0000256" key="2">
    <source>
        <dbReference type="ARBA" id="ARBA00008829"/>
    </source>
</evidence>
<dbReference type="EMBL" id="JBGGTQ010000009">
    <property type="protein sequence ID" value="MEZ0494155.1"/>
    <property type="molecule type" value="Genomic_DNA"/>
</dbReference>
<dbReference type="InterPro" id="IPR011059">
    <property type="entry name" value="Metal-dep_hydrolase_composite"/>
</dbReference>
<comment type="caution">
    <text evidence="6">The sequence shown here is derived from an EMBL/GenBank/DDBJ whole genome shotgun (WGS) entry which is preliminary data.</text>
</comment>
<name>A0ABV4I7X0_9ACTN</name>
<dbReference type="EC" id="3.5.2.2" evidence="6"/>
<gene>
    <name evidence="6" type="primary">hydA</name>
    <name evidence="6" type="ORF">AB2L28_18110</name>
</gene>
<dbReference type="PANTHER" id="PTHR11647:SF1">
    <property type="entry name" value="COLLAPSIN RESPONSE MEDIATOR PROTEIN"/>
    <property type="match status" value="1"/>
</dbReference>
<dbReference type="SUPFAM" id="SSF51338">
    <property type="entry name" value="Composite domain of metallo-dependent hydrolases"/>
    <property type="match status" value="2"/>
</dbReference>
<dbReference type="InterPro" id="IPR011778">
    <property type="entry name" value="Hydantoinase/dihydroPyrase"/>
</dbReference>
<comment type="cofactor">
    <cofactor evidence="1">
        <name>Zn(2+)</name>
        <dbReference type="ChEBI" id="CHEBI:29105"/>
    </cofactor>
</comment>
<protein>
    <submittedName>
        <fullName evidence="6">Dihydropyrimidinase</fullName>
        <ecNumber evidence="6">3.5.2.2</ecNumber>
    </submittedName>
</protein>
<comment type="similarity">
    <text evidence="2">Belongs to the metallo-dependent hydrolases superfamily. Hydantoinase/dihydropyrimidinase family.</text>
</comment>
<sequence>MSTARRTLITGGDLVSTTSTTPTDVLVEGERVVALLAPGTQIAAEDRIDATGCYVLPGGVDVHTHMEMPFGGTEASDTFETGTRAAAFGGTTTVVDFVVQRTGEVVERALETWHAKAAGNSAVDYGFHMILGGVDEDSLTAMDSLVAHEGITSFKLFMAYPGVFYSDDGQILRAMQRATDNGATIMMHAENGIAIDVLVQQALAAGNTDPVFHGLTRPAELEAEAVNRAIALAAVAGGTPLYVVHVSASQALARIAAERTAGANVFAETCPQYLYLTLEDHLGAGGPGSFEGAKYACSTPLRSKHERHAADLWQGLRTDDLAVVSTDHCPFCFNDQKQLGVGDFSKIPNGMGGVEHRLDLVHQGVVDGHLSLQRWVETCSTTPARMFGMYPRKGAIAPGSDADIVVYDPSATTRISARTHHMNIDYSAFEGFELTGGVRTVLSRGRTIVDRGTYLGSPSHGQFVRRGLSQYLR</sequence>
<dbReference type="Pfam" id="PF01979">
    <property type="entry name" value="Amidohydro_1"/>
    <property type="match status" value="1"/>
</dbReference>
<dbReference type="PANTHER" id="PTHR11647">
    <property type="entry name" value="HYDRANTOINASE/DIHYDROPYRIMIDINASE FAMILY MEMBER"/>
    <property type="match status" value="1"/>
</dbReference>
<keyword evidence="3" id="KW-0479">Metal-binding</keyword>
<dbReference type="InterPro" id="IPR006680">
    <property type="entry name" value="Amidohydro-rel"/>
</dbReference>
<evidence type="ECO:0000256" key="3">
    <source>
        <dbReference type="ARBA" id="ARBA00022723"/>
    </source>
</evidence>
<dbReference type="RefSeq" id="WP_370720386.1">
    <property type="nucleotide sequence ID" value="NZ_JBGGTQ010000009.1"/>
</dbReference>
<dbReference type="GO" id="GO:0004157">
    <property type="term" value="F:dihydropyrimidinase activity"/>
    <property type="evidence" value="ECO:0007669"/>
    <property type="project" value="UniProtKB-EC"/>
</dbReference>
<dbReference type="InterPro" id="IPR032466">
    <property type="entry name" value="Metal_Hydrolase"/>
</dbReference>
<organism evidence="6 7">
    <name type="scientific">Kineococcus mangrovi</name>
    <dbReference type="NCBI Taxonomy" id="1660183"/>
    <lineage>
        <taxon>Bacteria</taxon>
        <taxon>Bacillati</taxon>
        <taxon>Actinomycetota</taxon>
        <taxon>Actinomycetes</taxon>
        <taxon>Kineosporiales</taxon>
        <taxon>Kineosporiaceae</taxon>
        <taxon>Kineococcus</taxon>
    </lineage>
</organism>
<keyword evidence="4 6" id="KW-0378">Hydrolase</keyword>
<dbReference type="SUPFAM" id="SSF51556">
    <property type="entry name" value="Metallo-dependent hydrolases"/>
    <property type="match status" value="1"/>
</dbReference>
<evidence type="ECO:0000259" key="5">
    <source>
        <dbReference type="Pfam" id="PF01979"/>
    </source>
</evidence>
<accession>A0ABV4I7X0</accession>
<evidence type="ECO:0000313" key="6">
    <source>
        <dbReference type="EMBL" id="MEZ0494155.1"/>
    </source>
</evidence>
<dbReference type="Gene3D" id="3.20.20.140">
    <property type="entry name" value="Metal-dependent hydrolases"/>
    <property type="match status" value="1"/>
</dbReference>
<evidence type="ECO:0000313" key="7">
    <source>
        <dbReference type="Proteomes" id="UP001566476"/>
    </source>
</evidence>
<evidence type="ECO:0000256" key="1">
    <source>
        <dbReference type="ARBA" id="ARBA00001947"/>
    </source>
</evidence>
<reference evidence="6 7" key="1">
    <citation type="submission" date="2024-07" db="EMBL/GenBank/DDBJ databases">
        <authorList>
            <person name="Thanompreechachai J."/>
            <person name="Duangmal K."/>
        </authorList>
    </citation>
    <scope>NUCLEOTIDE SEQUENCE [LARGE SCALE GENOMIC DNA]</scope>
    <source>
        <strain evidence="6 7">TBRC 1896</strain>
    </source>
</reference>
<keyword evidence="7" id="KW-1185">Reference proteome</keyword>
<proteinExistence type="inferred from homology"/>
<dbReference type="Proteomes" id="UP001566476">
    <property type="component" value="Unassembled WGS sequence"/>
</dbReference>
<feature type="domain" description="Amidohydrolase-related" evidence="5">
    <location>
        <begin position="54"/>
        <end position="447"/>
    </location>
</feature>
<dbReference type="NCBIfam" id="TIGR02033">
    <property type="entry name" value="D-hydantoinase"/>
    <property type="match status" value="1"/>
</dbReference>
<dbReference type="Gene3D" id="2.30.40.10">
    <property type="entry name" value="Urease, subunit C, domain 1"/>
    <property type="match status" value="1"/>
</dbReference>
<evidence type="ECO:0000256" key="4">
    <source>
        <dbReference type="ARBA" id="ARBA00022801"/>
    </source>
</evidence>